<dbReference type="GO" id="GO:0030527">
    <property type="term" value="F:structural constituent of chromatin"/>
    <property type="evidence" value="ECO:0007669"/>
    <property type="project" value="InterPro"/>
</dbReference>
<sequence>MPRIKQVAPVKYGKPVKHVLSDATKRALQQYQLQQDGDSTMKKKRRKKPGTGALLEIRRLQKRDKNIIPRTAFRRLLKEILDDTCSNGVLRMQGKAVRVLQEVASKYLHHIFVMGTALSVKDKRIKLTVRDFTMATNIVSGAYVHSLDMPDASERIISSRSLRPVGLAERKTKPAPSKKAPKSEKPKKEAVLKPASSEDTLGSEDED</sequence>
<dbReference type="GO" id="GO:0003677">
    <property type="term" value="F:DNA binding"/>
    <property type="evidence" value="ECO:0007669"/>
    <property type="project" value="InterPro"/>
</dbReference>
<feature type="compositionally biased region" description="Basic and acidic residues" evidence="2">
    <location>
        <begin position="181"/>
        <end position="191"/>
    </location>
</feature>
<dbReference type="GO" id="GO:0046982">
    <property type="term" value="F:protein heterodimerization activity"/>
    <property type="evidence" value="ECO:0007669"/>
    <property type="project" value="InterPro"/>
</dbReference>
<feature type="region of interest" description="Disordered" evidence="2">
    <location>
        <begin position="163"/>
        <end position="207"/>
    </location>
</feature>
<name>A0AAE0LL29_9CHLO</name>
<protein>
    <submittedName>
        <fullName evidence="4">Histone H3</fullName>
    </submittedName>
</protein>
<comment type="caution">
    <text evidence="4">The sequence shown here is derived from an EMBL/GenBank/DDBJ whole genome shotgun (WGS) entry which is preliminary data.</text>
</comment>
<proteinExistence type="inferred from homology"/>
<dbReference type="SMART" id="SM00428">
    <property type="entry name" value="H3"/>
    <property type="match status" value="1"/>
</dbReference>
<evidence type="ECO:0000313" key="5">
    <source>
        <dbReference type="Proteomes" id="UP001190700"/>
    </source>
</evidence>
<keyword evidence="5" id="KW-1185">Reference proteome</keyword>
<dbReference type="InterPro" id="IPR000164">
    <property type="entry name" value="Histone_H3/CENP-A"/>
</dbReference>
<evidence type="ECO:0000256" key="1">
    <source>
        <dbReference type="ARBA" id="ARBA00010343"/>
    </source>
</evidence>
<dbReference type="GO" id="GO:0000786">
    <property type="term" value="C:nucleosome"/>
    <property type="evidence" value="ECO:0007669"/>
    <property type="project" value="InterPro"/>
</dbReference>
<accession>A0AAE0LL29</accession>
<evidence type="ECO:0000256" key="2">
    <source>
        <dbReference type="SAM" id="MobiDB-lite"/>
    </source>
</evidence>
<reference evidence="4 5" key="1">
    <citation type="journal article" date="2015" name="Genome Biol. Evol.">
        <title>Comparative Genomics of a Bacterivorous Green Alga Reveals Evolutionary Causalities and Consequences of Phago-Mixotrophic Mode of Nutrition.</title>
        <authorList>
            <person name="Burns J.A."/>
            <person name="Paasch A."/>
            <person name="Narechania A."/>
            <person name="Kim E."/>
        </authorList>
    </citation>
    <scope>NUCLEOTIDE SEQUENCE [LARGE SCALE GENOMIC DNA]</scope>
    <source>
        <strain evidence="4 5">PLY_AMNH</strain>
    </source>
</reference>
<dbReference type="Pfam" id="PF00125">
    <property type="entry name" value="Histone"/>
    <property type="match status" value="1"/>
</dbReference>
<dbReference type="SUPFAM" id="SSF47113">
    <property type="entry name" value="Histone-fold"/>
    <property type="match status" value="1"/>
</dbReference>
<dbReference type="Proteomes" id="UP001190700">
    <property type="component" value="Unassembled WGS sequence"/>
</dbReference>
<evidence type="ECO:0000313" key="4">
    <source>
        <dbReference type="EMBL" id="KAK3288664.1"/>
    </source>
</evidence>
<evidence type="ECO:0000259" key="3">
    <source>
        <dbReference type="Pfam" id="PF00125"/>
    </source>
</evidence>
<dbReference type="InterPro" id="IPR007125">
    <property type="entry name" value="H2A/H2B/H3"/>
</dbReference>
<dbReference type="PANTHER" id="PTHR45810">
    <property type="entry name" value="HISTONE H3.2"/>
    <property type="match status" value="1"/>
</dbReference>
<organism evidence="4 5">
    <name type="scientific">Cymbomonas tetramitiformis</name>
    <dbReference type="NCBI Taxonomy" id="36881"/>
    <lineage>
        <taxon>Eukaryota</taxon>
        <taxon>Viridiplantae</taxon>
        <taxon>Chlorophyta</taxon>
        <taxon>Pyramimonadophyceae</taxon>
        <taxon>Pyramimonadales</taxon>
        <taxon>Pyramimonadaceae</taxon>
        <taxon>Cymbomonas</taxon>
    </lineage>
</organism>
<feature type="domain" description="Core Histone H2A/H2B/H3" evidence="3">
    <location>
        <begin position="49"/>
        <end position="136"/>
    </location>
</feature>
<dbReference type="InterPro" id="IPR009072">
    <property type="entry name" value="Histone-fold"/>
</dbReference>
<dbReference type="EMBL" id="LGRX02000421">
    <property type="protein sequence ID" value="KAK3288664.1"/>
    <property type="molecule type" value="Genomic_DNA"/>
</dbReference>
<dbReference type="AlphaFoldDB" id="A0AAE0LL29"/>
<dbReference type="Gene3D" id="1.10.20.10">
    <property type="entry name" value="Histone, subunit A"/>
    <property type="match status" value="1"/>
</dbReference>
<comment type="similarity">
    <text evidence="1">Belongs to the histone H3 family.</text>
</comment>
<gene>
    <name evidence="4" type="ORF">CYMTET_3882</name>
</gene>